<gene>
    <name evidence="1" type="ORF">IPOD504_LOCUS14867</name>
</gene>
<protein>
    <submittedName>
        <fullName evidence="1">Uncharacterized protein</fullName>
    </submittedName>
</protein>
<reference evidence="1" key="1">
    <citation type="submission" date="2022-03" db="EMBL/GenBank/DDBJ databases">
        <authorList>
            <person name="Martin H S."/>
        </authorList>
    </citation>
    <scope>NUCLEOTIDE SEQUENCE</scope>
</reference>
<name>A0ABN8IYM4_9NEOP</name>
<organism evidence="1 2">
    <name type="scientific">Iphiclides podalirius</name>
    <name type="common">scarce swallowtail</name>
    <dbReference type="NCBI Taxonomy" id="110791"/>
    <lineage>
        <taxon>Eukaryota</taxon>
        <taxon>Metazoa</taxon>
        <taxon>Ecdysozoa</taxon>
        <taxon>Arthropoda</taxon>
        <taxon>Hexapoda</taxon>
        <taxon>Insecta</taxon>
        <taxon>Pterygota</taxon>
        <taxon>Neoptera</taxon>
        <taxon>Endopterygota</taxon>
        <taxon>Lepidoptera</taxon>
        <taxon>Glossata</taxon>
        <taxon>Ditrysia</taxon>
        <taxon>Papilionoidea</taxon>
        <taxon>Papilionidae</taxon>
        <taxon>Papilioninae</taxon>
        <taxon>Iphiclides</taxon>
    </lineage>
</organism>
<evidence type="ECO:0000313" key="2">
    <source>
        <dbReference type="Proteomes" id="UP000837857"/>
    </source>
</evidence>
<dbReference type="EMBL" id="OW152818">
    <property type="protein sequence ID" value="CAH2070837.1"/>
    <property type="molecule type" value="Genomic_DNA"/>
</dbReference>
<accession>A0ABN8IYM4</accession>
<proteinExistence type="predicted"/>
<feature type="non-terminal residue" evidence="1">
    <location>
        <position position="1"/>
    </location>
</feature>
<keyword evidence="2" id="KW-1185">Reference proteome</keyword>
<sequence length="148" mass="16768">MSCAMAIIAVGVESDVAPLERRHRALLRIAQAPAKYNERLAFASLWVGERLREMRPNAIGKTTGLAMSIGKIAEFKVHTDNWRLYVERLEQYFAVNKIASELHVPTLITVMGAECYELLHSVNIIRDDDTIRHDEVVSSDESDEFQIL</sequence>
<evidence type="ECO:0000313" key="1">
    <source>
        <dbReference type="EMBL" id="CAH2070837.1"/>
    </source>
</evidence>
<dbReference type="Proteomes" id="UP000837857">
    <property type="component" value="Chromosome 6"/>
</dbReference>